<protein>
    <recommendedName>
        <fullName evidence="4">histidine kinase</fullName>
        <ecNumber evidence="4">2.7.13.3</ecNumber>
    </recommendedName>
</protein>
<dbReference type="SMART" id="SM00304">
    <property type="entry name" value="HAMP"/>
    <property type="match status" value="1"/>
</dbReference>
<dbReference type="Gene3D" id="6.10.340.10">
    <property type="match status" value="1"/>
</dbReference>
<comment type="subcellular location">
    <subcellularLocation>
        <location evidence="3">Cell membrane</location>
    </subcellularLocation>
</comment>
<dbReference type="Gene3D" id="1.10.287.130">
    <property type="match status" value="1"/>
</dbReference>
<dbReference type="InterPro" id="IPR003594">
    <property type="entry name" value="HATPase_dom"/>
</dbReference>
<sequence length="484" mass="51205">MRRRLILSSVALAALGLLLAGLATFAAVRDWTSGRDERMLTSPGRRAEAVIGSREALRTTSAPDDVTALWRVLAADGAIPSLFQIRAADGRVLQTVNYGPVPELPGDLAPGRVTDRNPDGERFLTIGGGDSGFRVRTAWLPGPAGAGPRTRFLVLGVQNTESEELEGRTAGSMTVFGLLALLGVALVAGLVVKRGLRPLEQFGATAAAIGAGDLTRRVRRADRRTEVGRLGQALNGMLGQIEAAFRERRAAEERLRRFVADASHELRTPVATIRGYAELFRRGAAGRPEDLAKAMARIESEAERMSVLVDELLLLARLDQGRALEREPVDLAALAGDAVSDARAVAPGRPVALEGEGPLIVAGDAHRLRQVLANLLANIRQHTPDGTAAVVRYAARSDGAVVEVEDEGPGLTAEQRSHAFERFYRADASRSRDRGGSGLGLSIVAAVVSAHGGEVGLDTAPGGGMLVRIRLPLAVPDNGDGFLD</sequence>
<dbReference type="InterPro" id="IPR036890">
    <property type="entry name" value="HATPase_C_sf"/>
</dbReference>
<accession>A0A7K1L1V9</accession>
<dbReference type="GO" id="GO:0005509">
    <property type="term" value="F:calcium ion binding"/>
    <property type="evidence" value="ECO:0007669"/>
    <property type="project" value="UniProtKB-ARBA"/>
</dbReference>
<evidence type="ECO:0000256" key="5">
    <source>
        <dbReference type="ARBA" id="ARBA00022553"/>
    </source>
</evidence>
<dbReference type="PANTHER" id="PTHR45436:SF5">
    <property type="entry name" value="SENSOR HISTIDINE KINASE TRCS"/>
    <property type="match status" value="1"/>
</dbReference>
<evidence type="ECO:0000313" key="17">
    <source>
        <dbReference type="Proteomes" id="UP000432015"/>
    </source>
</evidence>
<dbReference type="CDD" id="cd00082">
    <property type="entry name" value="HisKA"/>
    <property type="match status" value="1"/>
</dbReference>
<dbReference type="InterPro" id="IPR003661">
    <property type="entry name" value="HisK_dim/P_dom"/>
</dbReference>
<dbReference type="Pfam" id="PF00672">
    <property type="entry name" value="HAMP"/>
    <property type="match status" value="1"/>
</dbReference>
<dbReference type="PRINTS" id="PR00344">
    <property type="entry name" value="BCTRLSENSOR"/>
</dbReference>
<evidence type="ECO:0000259" key="14">
    <source>
        <dbReference type="PROSITE" id="PS50109"/>
    </source>
</evidence>
<comment type="catalytic activity">
    <reaction evidence="1">
        <text>ATP + protein L-histidine = ADP + protein N-phospho-L-histidine.</text>
        <dbReference type="EC" id="2.7.13.3"/>
    </reaction>
</comment>
<comment type="caution">
    <text evidence="16">The sequence shown here is derived from an EMBL/GenBank/DDBJ whole genome shotgun (WGS) entry which is preliminary data.</text>
</comment>
<dbReference type="PROSITE" id="PS50885">
    <property type="entry name" value="HAMP"/>
    <property type="match status" value="1"/>
</dbReference>
<dbReference type="EC" id="2.7.13.3" evidence="4"/>
<feature type="transmembrane region" description="Helical" evidence="12">
    <location>
        <begin position="170"/>
        <end position="192"/>
    </location>
</feature>
<dbReference type="Proteomes" id="UP000432015">
    <property type="component" value="Unassembled WGS sequence"/>
</dbReference>
<dbReference type="InterPro" id="IPR036097">
    <property type="entry name" value="HisK_dim/P_sf"/>
</dbReference>
<dbReference type="PROSITE" id="PS50109">
    <property type="entry name" value="HIS_KIN"/>
    <property type="match status" value="1"/>
</dbReference>
<keyword evidence="13" id="KW-0732">Signal</keyword>
<dbReference type="GO" id="GO:0005886">
    <property type="term" value="C:plasma membrane"/>
    <property type="evidence" value="ECO:0007669"/>
    <property type="project" value="UniProtKB-SubCell"/>
</dbReference>
<keyword evidence="11 12" id="KW-0472">Membrane</keyword>
<keyword evidence="7 12" id="KW-0812">Transmembrane</keyword>
<evidence type="ECO:0000256" key="12">
    <source>
        <dbReference type="SAM" id="Phobius"/>
    </source>
</evidence>
<dbReference type="Gene3D" id="3.30.565.10">
    <property type="entry name" value="Histidine kinase-like ATPase, C-terminal domain"/>
    <property type="match status" value="1"/>
</dbReference>
<reference evidence="16 17" key="1">
    <citation type="submission" date="2019-11" db="EMBL/GenBank/DDBJ databases">
        <authorList>
            <person name="Cao P."/>
        </authorList>
    </citation>
    <scope>NUCLEOTIDE SEQUENCE [LARGE SCALE GENOMIC DNA]</scope>
    <source>
        <strain evidence="16 17">NEAU-AAG5</strain>
    </source>
</reference>
<feature type="domain" description="Histidine kinase" evidence="14">
    <location>
        <begin position="261"/>
        <end position="475"/>
    </location>
</feature>
<evidence type="ECO:0000256" key="1">
    <source>
        <dbReference type="ARBA" id="ARBA00000085"/>
    </source>
</evidence>
<dbReference type="FunFam" id="3.30.565.10:FF:000006">
    <property type="entry name" value="Sensor histidine kinase WalK"/>
    <property type="match status" value="1"/>
</dbReference>
<dbReference type="GO" id="GO:0000155">
    <property type="term" value="F:phosphorelay sensor kinase activity"/>
    <property type="evidence" value="ECO:0007669"/>
    <property type="project" value="InterPro"/>
</dbReference>
<evidence type="ECO:0000256" key="13">
    <source>
        <dbReference type="SAM" id="SignalP"/>
    </source>
</evidence>
<evidence type="ECO:0000259" key="15">
    <source>
        <dbReference type="PROSITE" id="PS50885"/>
    </source>
</evidence>
<keyword evidence="6" id="KW-0808">Transferase</keyword>
<comment type="cofactor">
    <cofactor evidence="2">
        <name>a divalent metal cation</name>
        <dbReference type="ChEBI" id="CHEBI:60240"/>
    </cofactor>
</comment>
<dbReference type="SUPFAM" id="SSF158472">
    <property type="entry name" value="HAMP domain-like"/>
    <property type="match status" value="1"/>
</dbReference>
<dbReference type="SMART" id="SM00388">
    <property type="entry name" value="HisKA"/>
    <property type="match status" value="1"/>
</dbReference>
<keyword evidence="9 12" id="KW-1133">Transmembrane helix</keyword>
<dbReference type="PANTHER" id="PTHR45436">
    <property type="entry name" value="SENSOR HISTIDINE KINASE YKOH"/>
    <property type="match status" value="1"/>
</dbReference>
<dbReference type="InterPro" id="IPR003660">
    <property type="entry name" value="HAMP_dom"/>
</dbReference>
<dbReference type="SUPFAM" id="SSF55874">
    <property type="entry name" value="ATPase domain of HSP90 chaperone/DNA topoisomerase II/histidine kinase"/>
    <property type="match status" value="1"/>
</dbReference>
<gene>
    <name evidence="16" type="ORF">GNZ18_17760</name>
</gene>
<evidence type="ECO:0000256" key="8">
    <source>
        <dbReference type="ARBA" id="ARBA00022777"/>
    </source>
</evidence>
<evidence type="ECO:0000256" key="3">
    <source>
        <dbReference type="ARBA" id="ARBA00004236"/>
    </source>
</evidence>
<evidence type="ECO:0000256" key="9">
    <source>
        <dbReference type="ARBA" id="ARBA00022989"/>
    </source>
</evidence>
<dbReference type="SUPFAM" id="SSF47384">
    <property type="entry name" value="Homodimeric domain of signal transducing histidine kinase"/>
    <property type="match status" value="1"/>
</dbReference>
<evidence type="ECO:0000256" key="10">
    <source>
        <dbReference type="ARBA" id="ARBA00023012"/>
    </source>
</evidence>
<organism evidence="16 17">
    <name type="scientific">Actinomadura litoris</name>
    <dbReference type="NCBI Taxonomy" id="2678616"/>
    <lineage>
        <taxon>Bacteria</taxon>
        <taxon>Bacillati</taxon>
        <taxon>Actinomycetota</taxon>
        <taxon>Actinomycetes</taxon>
        <taxon>Streptosporangiales</taxon>
        <taxon>Thermomonosporaceae</taxon>
        <taxon>Actinomadura</taxon>
    </lineage>
</organism>
<evidence type="ECO:0000313" key="16">
    <source>
        <dbReference type="EMBL" id="MUN38438.1"/>
    </source>
</evidence>
<evidence type="ECO:0000256" key="2">
    <source>
        <dbReference type="ARBA" id="ARBA00001968"/>
    </source>
</evidence>
<dbReference type="AlphaFoldDB" id="A0A7K1L1V9"/>
<dbReference type="SMART" id="SM00387">
    <property type="entry name" value="HATPase_c"/>
    <property type="match status" value="1"/>
</dbReference>
<dbReference type="CDD" id="cd00075">
    <property type="entry name" value="HATPase"/>
    <property type="match status" value="1"/>
</dbReference>
<feature type="domain" description="HAMP" evidence="15">
    <location>
        <begin position="193"/>
        <end position="246"/>
    </location>
</feature>
<dbReference type="FunFam" id="1.10.287.130:FF:000001">
    <property type="entry name" value="Two-component sensor histidine kinase"/>
    <property type="match status" value="1"/>
</dbReference>
<dbReference type="InterPro" id="IPR050428">
    <property type="entry name" value="TCS_sensor_his_kinase"/>
</dbReference>
<evidence type="ECO:0000256" key="6">
    <source>
        <dbReference type="ARBA" id="ARBA00022679"/>
    </source>
</evidence>
<name>A0A7K1L1V9_9ACTN</name>
<dbReference type="EMBL" id="WOFH01000006">
    <property type="protein sequence ID" value="MUN38438.1"/>
    <property type="molecule type" value="Genomic_DNA"/>
</dbReference>
<keyword evidence="8" id="KW-0418">Kinase</keyword>
<feature type="chain" id="PRO_5029644329" description="histidine kinase" evidence="13">
    <location>
        <begin position="27"/>
        <end position="484"/>
    </location>
</feature>
<keyword evidence="17" id="KW-1185">Reference proteome</keyword>
<feature type="signal peptide" evidence="13">
    <location>
        <begin position="1"/>
        <end position="26"/>
    </location>
</feature>
<dbReference type="InterPro" id="IPR005467">
    <property type="entry name" value="His_kinase_dom"/>
</dbReference>
<evidence type="ECO:0000256" key="11">
    <source>
        <dbReference type="ARBA" id="ARBA00023136"/>
    </source>
</evidence>
<keyword evidence="10" id="KW-0902">Two-component regulatory system</keyword>
<proteinExistence type="predicted"/>
<dbReference type="InterPro" id="IPR004358">
    <property type="entry name" value="Sig_transdc_His_kin-like_C"/>
</dbReference>
<dbReference type="Pfam" id="PF00512">
    <property type="entry name" value="HisKA"/>
    <property type="match status" value="1"/>
</dbReference>
<dbReference type="Pfam" id="PF02518">
    <property type="entry name" value="HATPase_c"/>
    <property type="match status" value="1"/>
</dbReference>
<keyword evidence="5" id="KW-0597">Phosphoprotein</keyword>
<evidence type="ECO:0000256" key="7">
    <source>
        <dbReference type="ARBA" id="ARBA00022692"/>
    </source>
</evidence>
<evidence type="ECO:0000256" key="4">
    <source>
        <dbReference type="ARBA" id="ARBA00012438"/>
    </source>
</evidence>